<evidence type="ECO:0000313" key="1">
    <source>
        <dbReference type="Proteomes" id="UP000694843"/>
    </source>
</evidence>
<name>A0A979FK21_HYAAZ</name>
<dbReference type="GeneID" id="125178040"/>
<dbReference type="AlphaFoldDB" id="A0A979FK21"/>
<protein>
    <submittedName>
        <fullName evidence="2">Uncharacterized protein LOC125178040</fullName>
    </submittedName>
</protein>
<proteinExistence type="predicted"/>
<dbReference type="RefSeq" id="XP_047736892.1">
    <property type="nucleotide sequence ID" value="XM_047880936.1"/>
</dbReference>
<reference evidence="2" key="1">
    <citation type="submission" date="2025-08" db="UniProtKB">
        <authorList>
            <consortium name="RefSeq"/>
        </authorList>
    </citation>
    <scope>IDENTIFICATION</scope>
    <source>
        <tissue evidence="2">Whole organism</tissue>
    </source>
</reference>
<dbReference type="OrthoDB" id="6609483at2759"/>
<organism evidence="1 2">
    <name type="scientific">Hyalella azteca</name>
    <name type="common">Amphipod</name>
    <dbReference type="NCBI Taxonomy" id="294128"/>
    <lineage>
        <taxon>Eukaryota</taxon>
        <taxon>Metazoa</taxon>
        <taxon>Ecdysozoa</taxon>
        <taxon>Arthropoda</taxon>
        <taxon>Crustacea</taxon>
        <taxon>Multicrustacea</taxon>
        <taxon>Malacostraca</taxon>
        <taxon>Eumalacostraca</taxon>
        <taxon>Peracarida</taxon>
        <taxon>Amphipoda</taxon>
        <taxon>Senticaudata</taxon>
        <taxon>Talitrida</taxon>
        <taxon>Talitroidea</taxon>
        <taxon>Hyalellidae</taxon>
        <taxon>Hyalella</taxon>
    </lineage>
</organism>
<sequence length="193" mass="20970">MLLKEIKEQMNKDIPSLVYAPLTPMYPANSHEELQELVKREQMIVALQAVSECNLSRTVITMMKMLMTRALAMEFSMTGLGDKRRPCKIKFDNSPACFLVERSVGLNPLYSREPRSAVKAAIRNALKGATDWDGHRGRRLNAAAAADLGCEAGASTSAATTSGPCSDGDQTSSIGIIQKTVELLAPSYIFGSD</sequence>
<gene>
    <name evidence="2" type="primary">LOC125178040</name>
</gene>
<evidence type="ECO:0000313" key="2">
    <source>
        <dbReference type="RefSeq" id="XP_047736892.1"/>
    </source>
</evidence>
<dbReference type="KEGG" id="hazt:125178040"/>
<dbReference type="Proteomes" id="UP000694843">
    <property type="component" value="Unplaced"/>
</dbReference>
<keyword evidence="1" id="KW-1185">Reference proteome</keyword>
<accession>A0A979FK21</accession>